<keyword evidence="2" id="KW-1185">Reference proteome</keyword>
<gene>
    <name evidence="1" type="ORF">F6464_10405</name>
</gene>
<protein>
    <submittedName>
        <fullName evidence="1">Uncharacterized protein</fullName>
    </submittedName>
</protein>
<proteinExistence type="predicted"/>
<organism evidence="1 2">
    <name type="scientific">Flavobacterium luteum</name>
    <dbReference type="NCBI Taxonomy" id="2026654"/>
    <lineage>
        <taxon>Bacteria</taxon>
        <taxon>Pseudomonadati</taxon>
        <taxon>Bacteroidota</taxon>
        <taxon>Flavobacteriia</taxon>
        <taxon>Flavobacteriales</taxon>
        <taxon>Flavobacteriaceae</taxon>
        <taxon>Flavobacterium</taxon>
    </lineage>
</organism>
<dbReference type="EMBL" id="WAEM01000005">
    <property type="protein sequence ID" value="KAB1155519.1"/>
    <property type="molecule type" value="Genomic_DNA"/>
</dbReference>
<accession>A0A7J5AEW1</accession>
<comment type="caution">
    <text evidence="1">The sequence shown here is derived from an EMBL/GenBank/DDBJ whole genome shotgun (WGS) entry which is preliminary data.</text>
</comment>
<sequence length="255" mass="30176">MKTKKILSRNRQIRTVFIEYTNNILEKSKDGWIYDDTYLPIRIPTYFPLMDYSDFKLIWTKNNKGLLNCFPKSIMKNIGRNFKYILSNQIGFNKEARFGGYLYLVRDKTDSLINNPPIISIKEKTKNEISEINIKYLAKTIAFCKLNNVKVFLIRSPLHSKFTDIENEPKLRELIKSQLLNSEFLDFKDFKLQNYEFGDLDHLNYKGARVFSNFFNKLLDLNLLNKNNKQEFINNEILKLSISEPLNNMVKKKIS</sequence>
<dbReference type="RefSeq" id="WP_151107746.1">
    <property type="nucleotide sequence ID" value="NZ_WAEM01000005.1"/>
</dbReference>
<evidence type="ECO:0000313" key="1">
    <source>
        <dbReference type="EMBL" id="KAB1155519.1"/>
    </source>
</evidence>
<dbReference type="OrthoDB" id="792965at2"/>
<name>A0A7J5AEW1_9FLAO</name>
<dbReference type="Proteomes" id="UP000490922">
    <property type="component" value="Unassembled WGS sequence"/>
</dbReference>
<evidence type="ECO:0000313" key="2">
    <source>
        <dbReference type="Proteomes" id="UP000490922"/>
    </source>
</evidence>
<reference evidence="1 2" key="1">
    <citation type="submission" date="2019-09" db="EMBL/GenBank/DDBJ databases">
        <title>Flavobacterium sp. nov., isolated from glacier ice.</title>
        <authorList>
            <person name="Liu Q."/>
        </authorList>
    </citation>
    <scope>NUCLEOTIDE SEQUENCE [LARGE SCALE GENOMIC DNA]</scope>
    <source>
        <strain evidence="1 2">NBRC 112527</strain>
    </source>
</reference>
<dbReference type="AlphaFoldDB" id="A0A7J5AEW1"/>